<reference evidence="4" key="2">
    <citation type="journal article" date="2023" name="IMA Fungus">
        <title>Comparative genomic study of the Penicillium genus elucidates a diverse pangenome and 15 lateral gene transfer events.</title>
        <authorList>
            <person name="Petersen C."/>
            <person name="Sorensen T."/>
            <person name="Nielsen M.R."/>
            <person name="Sondergaard T.E."/>
            <person name="Sorensen J.L."/>
            <person name="Fitzpatrick D.A."/>
            <person name="Frisvad J.C."/>
            <person name="Nielsen K.L."/>
        </authorList>
    </citation>
    <scope>NUCLEOTIDE SEQUENCE</scope>
    <source>
        <strain evidence="4">IBT 16125</strain>
    </source>
</reference>
<dbReference type="Gene3D" id="1.50.10.10">
    <property type="match status" value="1"/>
</dbReference>
<dbReference type="Pfam" id="PF22124">
    <property type="entry name" value="Glyco_hydro_95_cat"/>
    <property type="match status" value="2"/>
</dbReference>
<feature type="domain" description="Glycosyl hydrolase family 95 N-terminal" evidence="1">
    <location>
        <begin position="6"/>
        <end position="232"/>
    </location>
</feature>
<dbReference type="GO" id="GO:0004560">
    <property type="term" value="F:alpha-L-fucosidase activity"/>
    <property type="evidence" value="ECO:0007669"/>
    <property type="project" value="TreeGrafter"/>
</dbReference>
<dbReference type="GeneID" id="81597988"/>
<sequence>MASESLWYNTPATCWQEGLPIGNGRLGAVIQSALHHEIWYLTEVTFWSANPEKYFANDFLGGKKLSEQYLQPLKNNFGTNLTVAKVSMQFDHPAGAVVSDFRRVLSLEKATIVTEYKVNGHQYHRETWISHPQQVLVSRYSTDAPDGISLRLRLDGDSNEFRVTPSVDGLEFDTRAVETAHSDGTCGVRGHGSVWIQPSPGISVETSIDNHAGISKASSACIMVAFNTDFRRESNENRLGLSAMQLQEAQQKTYKQLYLDHLPHVFTNVWGFTDPGWETSWGLNVTGGLWLATHMIEYYEYTLDLKFLEQQAYPVLKQAAIFFLGYMVNDPRTGYLVTGPSVSPENSFFPYLDGSEEQQLSLGPTIDIILIRDLFNFCITAAQEPSVDTAFTERLREALASLPPLQIDRKANSRSGLKTTKKQSLIIASCRTPSPSAVHIRTTLINRQSHVNMEDIEFTAALLGLNFARLNDGESALRHLGHLIGDLSFDNLLTYSKAGIAGAEKNIFVIDGNMGGTALMSEMLLRSSRVGEIELLPALPLAWNDGSVQGLRTRGNMTVGLEWRGGKLVDVNLSALSPTPLPLQP</sequence>
<reference evidence="4" key="1">
    <citation type="submission" date="2022-12" db="EMBL/GenBank/DDBJ databases">
        <authorList>
            <person name="Petersen C."/>
        </authorList>
    </citation>
    <scope>NUCLEOTIDE SEQUENCE</scope>
    <source>
        <strain evidence="4">IBT 16125</strain>
    </source>
</reference>
<dbReference type="AlphaFoldDB" id="A0AAD6C5Y3"/>
<dbReference type="RefSeq" id="XP_056766363.1">
    <property type="nucleotide sequence ID" value="XM_056907745.1"/>
</dbReference>
<accession>A0AAD6C5Y3</accession>
<evidence type="ECO:0000313" key="5">
    <source>
        <dbReference type="Proteomes" id="UP001213681"/>
    </source>
</evidence>
<comment type="caution">
    <text evidence="4">The sequence shown here is derived from an EMBL/GenBank/DDBJ whole genome shotgun (WGS) entry which is preliminary data.</text>
</comment>
<dbReference type="PANTHER" id="PTHR31084:SF0">
    <property type="entry name" value="ALPHA-L-FUCOSIDASE 2"/>
    <property type="match status" value="1"/>
</dbReference>
<feature type="domain" description="Alpha fucosidase A-like C-terminal" evidence="2">
    <location>
        <begin position="528"/>
        <end position="576"/>
    </location>
</feature>
<dbReference type="Pfam" id="PF14498">
    <property type="entry name" value="Glyco_hyd_65N_2"/>
    <property type="match status" value="1"/>
</dbReference>
<dbReference type="GO" id="GO:0005975">
    <property type="term" value="P:carbohydrate metabolic process"/>
    <property type="evidence" value="ECO:0007669"/>
    <property type="project" value="InterPro"/>
</dbReference>
<feature type="domain" description="Glycosyl hydrolase family 95 catalytic" evidence="3">
    <location>
        <begin position="440"/>
        <end position="524"/>
    </location>
</feature>
<proteinExistence type="predicted"/>
<dbReference type="Pfam" id="PF21307">
    <property type="entry name" value="Glyco_hydro_95_C"/>
    <property type="match status" value="1"/>
</dbReference>
<protein>
    <submittedName>
        <fullName evidence="4">Alpha-L-fucosidase</fullName>
    </submittedName>
</protein>
<name>A0AAD6C5Y3_9EURO</name>
<dbReference type="EMBL" id="JAPVEA010000005">
    <property type="protein sequence ID" value="KAJ5453407.1"/>
    <property type="molecule type" value="Genomic_DNA"/>
</dbReference>
<dbReference type="Proteomes" id="UP001213681">
    <property type="component" value="Unassembled WGS sequence"/>
</dbReference>
<gene>
    <name evidence="4" type="ORF">N7458_004363</name>
</gene>
<evidence type="ECO:0000313" key="4">
    <source>
        <dbReference type="EMBL" id="KAJ5453407.1"/>
    </source>
</evidence>
<dbReference type="InterPro" id="IPR013780">
    <property type="entry name" value="Glyco_hydro_b"/>
</dbReference>
<dbReference type="InterPro" id="IPR027414">
    <property type="entry name" value="GH95_N_dom"/>
</dbReference>
<dbReference type="Gene3D" id="2.60.40.1180">
    <property type="entry name" value="Golgi alpha-mannosidase II"/>
    <property type="match status" value="1"/>
</dbReference>
<dbReference type="InterPro" id="IPR012341">
    <property type="entry name" value="6hp_glycosidase-like_sf"/>
</dbReference>
<dbReference type="SUPFAM" id="SSF48208">
    <property type="entry name" value="Six-hairpin glycosidases"/>
    <property type="match status" value="1"/>
</dbReference>
<dbReference type="InterPro" id="IPR008928">
    <property type="entry name" value="6-hairpin_glycosidase_sf"/>
</dbReference>
<evidence type="ECO:0000259" key="2">
    <source>
        <dbReference type="Pfam" id="PF21307"/>
    </source>
</evidence>
<dbReference type="InterPro" id="IPR054363">
    <property type="entry name" value="GH95_cat"/>
</dbReference>
<keyword evidence="5" id="KW-1185">Reference proteome</keyword>
<dbReference type="Gene3D" id="2.70.98.50">
    <property type="entry name" value="putative glycoside hydrolase family protein from bacillus halodurans"/>
    <property type="match status" value="1"/>
</dbReference>
<dbReference type="InterPro" id="IPR049053">
    <property type="entry name" value="AFCA-like_C"/>
</dbReference>
<evidence type="ECO:0000259" key="1">
    <source>
        <dbReference type="Pfam" id="PF14498"/>
    </source>
</evidence>
<feature type="domain" description="Glycosyl hydrolase family 95 catalytic" evidence="3">
    <location>
        <begin position="247"/>
        <end position="410"/>
    </location>
</feature>
<evidence type="ECO:0000259" key="3">
    <source>
        <dbReference type="Pfam" id="PF22124"/>
    </source>
</evidence>
<dbReference type="PANTHER" id="PTHR31084">
    <property type="entry name" value="ALPHA-L-FUCOSIDASE 2"/>
    <property type="match status" value="1"/>
</dbReference>
<organism evidence="4 5">
    <name type="scientific">Penicillium daleae</name>
    <dbReference type="NCBI Taxonomy" id="63821"/>
    <lineage>
        <taxon>Eukaryota</taxon>
        <taxon>Fungi</taxon>
        <taxon>Dikarya</taxon>
        <taxon>Ascomycota</taxon>
        <taxon>Pezizomycotina</taxon>
        <taxon>Eurotiomycetes</taxon>
        <taxon>Eurotiomycetidae</taxon>
        <taxon>Eurotiales</taxon>
        <taxon>Aspergillaceae</taxon>
        <taxon>Penicillium</taxon>
    </lineage>
</organism>